<feature type="transmembrane region" description="Helical" evidence="1">
    <location>
        <begin position="177"/>
        <end position="197"/>
    </location>
</feature>
<evidence type="ECO:0008006" key="3">
    <source>
        <dbReference type="Google" id="ProtNLM"/>
    </source>
</evidence>
<proteinExistence type="predicted"/>
<keyword evidence="1" id="KW-1133">Transmembrane helix</keyword>
<evidence type="ECO:0000256" key="1">
    <source>
        <dbReference type="SAM" id="Phobius"/>
    </source>
</evidence>
<gene>
    <name evidence="2" type="ORF">MNBD_GAMMA25-1641</name>
</gene>
<name>A0A3B1BGC4_9ZZZZ</name>
<protein>
    <recommendedName>
        <fullName evidence="3">PEP-CTERM protein-sorting domain-containing protein</fullName>
    </recommendedName>
</protein>
<keyword evidence="1" id="KW-0812">Transmembrane</keyword>
<accession>A0A3B1BGC4</accession>
<keyword evidence="1" id="KW-0472">Membrane</keyword>
<organism evidence="2">
    <name type="scientific">hydrothermal vent metagenome</name>
    <dbReference type="NCBI Taxonomy" id="652676"/>
    <lineage>
        <taxon>unclassified sequences</taxon>
        <taxon>metagenomes</taxon>
        <taxon>ecological metagenomes</taxon>
    </lineage>
</organism>
<evidence type="ECO:0000313" key="2">
    <source>
        <dbReference type="EMBL" id="VAX11163.1"/>
    </source>
</evidence>
<reference evidence="2" key="1">
    <citation type="submission" date="2018-06" db="EMBL/GenBank/DDBJ databases">
        <authorList>
            <person name="Zhirakovskaya E."/>
        </authorList>
    </citation>
    <scope>NUCLEOTIDE SEQUENCE</scope>
</reference>
<sequence length="203" mass="20605">MKIWNKIIKTALPIVAGLTFTAAANAAVVYPALDIQQLSTSLITDVGIISTASGLTMDATAITIINSDDTVVYDFTDQNFSLTSDISGMGTLSVGNDVTLTASFSNLTLVDLGDASPLFAGMGNFSADLTYTGGDMAGGIFAGRIEGAFRSATGPIALGSVFTAGSLTAKLGEVSAVPVPAAVWLFGSALLGLAGIAKRKKTV</sequence>
<dbReference type="EMBL" id="UOFY01000066">
    <property type="protein sequence ID" value="VAX11163.1"/>
    <property type="molecule type" value="Genomic_DNA"/>
</dbReference>
<dbReference type="AlphaFoldDB" id="A0A3B1BGC4"/>